<feature type="compositionally biased region" description="Polar residues" evidence="1">
    <location>
        <begin position="122"/>
        <end position="136"/>
    </location>
</feature>
<dbReference type="Pfam" id="PF23191">
    <property type="entry name" value="WHD_MCM3_C"/>
    <property type="match status" value="1"/>
</dbReference>
<keyword evidence="5" id="KW-1185">Reference proteome</keyword>
<protein>
    <submittedName>
        <fullName evidence="4">Uncharacterized protein</fullName>
    </submittedName>
</protein>
<evidence type="ECO:0000313" key="5">
    <source>
        <dbReference type="Proteomes" id="UP001187531"/>
    </source>
</evidence>
<dbReference type="GO" id="GO:1902975">
    <property type="term" value="P:mitotic DNA replication initiation"/>
    <property type="evidence" value="ECO:0007669"/>
    <property type="project" value="TreeGrafter"/>
</dbReference>
<evidence type="ECO:0000256" key="1">
    <source>
        <dbReference type="SAM" id="MobiDB-lite"/>
    </source>
</evidence>
<feature type="domain" description="MCM AAA-lid" evidence="2">
    <location>
        <begin position="28"/>
        <end position="81"/>
    </location>
</feature>
<proteinExistence type="predicted"/>
<dbReference type="GO" id="GO:0000727">
    <property type="term" value="P:double-strand break repair via break-induced replication"/>
    <property type="evidence" value="ECO:0007669"/>
    <property type="project" value="TreeGrafter"/>
</dbReference>
<reference evidence="4" key="1">
    <citation type="submission" date="2023-07" db="EMBL/GenBank/DDBJ databases">
        <title>Chromosome-level genome assembly of Artemia franciscana.</title>
        <authorList>
            <person name="Jo E."/>
        </authorList>
    </citation>
    <scope>NUCLEOTIDE SEQUENCE</scope>
    <source>
        <tissue evidence="4">Whole body</tissue>
    </source>
</reference>
<dbReference type="GO" id="GO:0003697">
    <property type="term" value="F:single-stranded DNA binding"/>
    <property type="evidence" value="ECO:0007669"/>
    <property type="project" value="TreeGrafter"/>
</dbReference>
<dbReference type="PANTHER" id="PTHR11630">
    <property type="entry name" value="DNA REPLICATION LICENSING FACTOR MCM FAMILY MEMBER"/>
    <property type="match status" value="1"/>
</dbReference>
<feature type="region of interest" description="Disordered" evidence="1">
    <location>
        <begin position="108"/>
        <end position="136"/>
    </location>
</feature>
<dbReference type="InterPro" id="IPR056575">
    <property type="entry name" value="WH_MCM3_C"/>
</dbReference>
<organism evidence="4 5">
    <name type="scientific">Artemia franciscana</name>
    <name type="common">Brine shrimp</name>
    <name type="synonym">Artemia sanfranciscana</name>
    <dbReference type="NCBI Taxonomy" id="6661"/>
    <lineage>
        <taxon>Eukaryota</taxon>
        <taxon>Metazoa</taxon>
        <taxon>Ecdysozoa</taxon>
        <taxon>Arthropoda</taxon>
        <taxon>Crustacea</taxon>
        <taxon>Branchiopoda</taxon>
        <taxon>Anostraca</taxon>
        <taxon>Artemiidae</taxon>
        <taxon>Artemia</taxon>
    </lineage>
</organism>
<comment type="caution">
    <text evidence="4">The sequence shown here is derived from an EMBL/GenBank/DDBJ whole genome shotgun (WGS) entry which is preliminary data.</text>
</comment>
<sequence>MSSTVDLLSTGNLESPDNQEDETPIYEKYDPLLHGPTRSEQQPVTARALETLIRLSTAHARTMMSKKVEADDAAAAIELLLYACFKTRTGASDVYDFESDDDVVLPSTLRASRGSRSERSTTDTQASIQTDGSSQERGITKERFELFRNTIRELMVARNAQTVEMSIVRSTLETKTGSGMFTDEEVRVAIDFMTEENQIMVADDMISLI</sequence>
<dbReference type="GO" id="GO:0005524">
    <property type="term" value="F:ATP binding"/>
    <property type="evidence" value="ECO:0007669"/>
    <property type="project" value="InterPro"/>
</dbReference>
<dbReference type="AlphaFoldDB" id="A0AA88KXZ5"/>
<dbReference type="InterPro" id="IPR041562">
    <property type="entry name" value="MCM_lid"/>
</dbReference>
<dbReference type="Gene3D" id="3.40.50.300">
    <property type="entry name" value="P-loop containing nucleotide triphosphate hydrolases"/>
    <property type="match status" value="1"/>
</dbReference>
<dbReference type="PANTHER" id="PTHR11630:SF46">
    <property type="entry name" value="DNA REPLICATION LICENSING FACTOR MCM3-RELATED"/>
    <property type="match status" value="1"/>
</dbReference>
<evidence type="ECO:0000259" key="2">
    <source>
        <dbReference type="Pfam" id="PF17855"/>
    </source>
</evidence>
<dbReference type="GO" id="GO:0017116">
    <property type="term" value="F:single-stranded DNA helicase activity"/>
    <property type="evidence" value="ECO:0007669"/>
    <property type="project" value="TreeGrafter"/>
</dbReference>
<evidence type="ECO:0000313" key="4">
    <source>
        <dbReference type="EMBL" id="KAK2708762.1"/>
    </source>
</evidence>
<dbReference type="GO" id="GO:0006271">
    <property type="term" value="P:DNA strand elongation involved in DNA replication"/>
    <property type="evidence" value="ECO:0007669"/>
    <property type="project" value="TreeGrafter"/>
</dbReference>
<feature type="domain" description="MCM3-like winged helix" evidence="3">
    <location>
        <begin position="138"/>
        <end position="209"/>
    </location>
</feature>
<feature type="region of interest" description="Disordered" evidence="1">
    <location>
        <begin position="1"/>
        <end position="24"/>
    </location>
</feature>
<accession>A0AA88KXZ5</accession>
<evidence type="ECO:0000259" key="3">
    <source>
        <dbReference type="Pfam" id="PF23191"/>
    </source>
</evidence>
<dbReference type="GO" id="GO:0042555">
    <property type="term" value="C:MCM complex"/>
    <property type="evidence" value="ECO:0007669"/>
    <property type="project" value="TreeGrafter"/>
</dbReference>
<dbReference type="Proteomes" id="UP001187531">
    <property type="component" value="Unassembled WGS sequence"/>
</dbReference>
<dbReference type="Pfam" id="PF17855">
    <property type="entry name" value="MCM_lid"/>
    <property type="match status" value="1"/>
</dbReference>
<dbReference type="GO" id="GO:0005634">
    <property type="term" value="C:nucleus"/>
    <property type="evidence" value="ECO:0007669"/>
    <property type="project" value="TreeGrafter"/>
</dbReference>
<dbReference type="EMBL" id="JAVRJZ010000018">
    <property type="protein sequence ID" value="KAK2708762.1"/>
    <property type="molecule type" value="Genomic_DNA"/>
</dbReference>
<gene>
    <name evidence="4" type="ORF">QYM36_014388</name>
</gene>
<name>A0AA88KXZ5_ARTSF</name>
<feature type="compositionally biased region" description="Polar residues" evidence="1">
    <location>
        <begin position="1"/>
        <end position="16"/>
    </location>
</feature>
<dbReference type="InterPro" id="IPR031327">
    <property type="entry name" value="MCM"/>
</dbReference>
<dbReference type="InterPro" id="IPR027417">
    <property type="entry name" value="P-loop_NTPase"/>
</dbReference>